<dbReference type="Proteomes" id="UP000027192">
    <property type="component" value="Unassembled WGS sequence"/>
</dbReference>
<organism evidence="2 3">
    <name type="scientific">Photobacterium galatheae</name>
    <dbReference type="NCBI Taxonomy" id="1654360"/>
    <lineage>
        <taxon>Bacteria</taxon>
        <taxon>Pseudomonadati</taxon>
        <taxon>Pseudomonadota</taxon>
        <taxon>Gammaproteobacteria</taxon>
        <taxon>Vibrionales</taxon>
        <taxon>Vibrionaceae</taxon>
        <taxon>Photobacterium</taxon>
    </lineage>
</organism>
<dbReference type="InterPro" id="IPR010634">
    <property type="entry name" value="DUF1223"/>
</dbReference>
<reference evidence="2 3" key="1">
    <citation type="submission" date="2014-04" db="EMBL/GenBank/DDBJ databases">
        <title>Draft genome sequence of Photobacterium halotolerans S2753: a solonamide, ngercheumicin and holomycin producer.</title>
        <authorList>
            <person name="Machado H.R."/>
            <person name="Gram L."/>
        </authorList>
    </citation>
    <scope>NUCLEOTIDE SEQUENCE [LARGE SCALE GENOMIC DNA]</scope>
    <source>
        <strain evidence="2 3">S2753</strain>
    </source>
</reference>
<dbReference type="OrthoDB" id="9808254at2"/>
<dbReference type="SUPFAM" id="SSF52833">
    <property type="entry name" value="Thioredoxin-like"/>
    <property type="match status" value="1"/>
</dbReference>
<evidence type="ECO:0000313" key="3">
    <source>
        <dbReference type="Proteomes" id="UP000027192"/>
    </source>
</evidence>
<evidence type="ECO:0000313" key="2">
    <source>
        <dbReference type="EMBL" id="KDM90791.1"/>
    </source>
</evidence>
<dbReference type="Pfam" id="PF06764">
    <property type="entry name" value="DUF1223"/>
    <property type="match status" value="1"/>
</dbReference>
<dbReference type="InterPro" id="IPR036249">
    <property type="entry name" value="Thioredoxin-like_sf"/>
</dbReference>
<dbReference type="PANTHER" id="PTHR36057">
    <property type="match status" value="1"/>
</dbReference>
<dbReference type="AlphaFoldDB" id="A0A066RNW5"/>
<accession>A0A066RNW5</accession>
<proteinExistence type="predicted"/>
<sequence length="233" mass="26507">MILAAGLFAVSPFTLAQTWQHSGQPAQVIELFTSQGCSSCPPADHFTSSLKQQYQLWEAILPVVYHVDYWDHLGWKDTFSKPEYSLKQRLYHQYQVLSGVYTPGFVIDGKEWRGFFRGQPLPARQPQTADNLTLKRSGDTFQLEYKGKGRYVAHLVILAMNEKIQIRRGENAGKQLEYDHVVLSDARDVSESTWSFPKMDIPPNADAVAAWLTRENSFVPVQTVAGWLEQSVR</sequence>
<feature type="signal peptide" evidence="1">
    <location>
        <begin position="1"/>
        <end position="16"/>
    </location>
</feature>
<keyword evidence="3" id="KW-1185">Reference proteome</keyword>
<dbReference type="PANTHER" id="PTHR36057:SF1">
    <property type="entry name" value="LIPOPROTEIN LIPID ATTACHMENT SITE-LIKE PROTEIN, PUTATIVE (DUF1223)-RELATED"/>
    <property type="match status" value="1"/>
</dbReference>
<evidence type="ECO:0008006" key="4">
    <source>
        <dbReference type="Google" id="ProtNLM"/>
    </source>
</evidence>
<dbReference type="STRING" id="1654360.EA58_15510"/>
<dbReference type="EMBL" id="JMIB01000028">
    <property type="protein sequence ID" value="KDM90791.1"/>
    <property type="molecule type" value="Genomic_DNA"/>
</dbReference>
<feature type="chain" id="PRO_5001630569" description="DUF1223 domain-containing protein" evidence="1">
    <location>
        <begin position="17"/>
        <end position="233"/>
    </location>
</feature>
<comment type="caution">
    <text evidence="2">The sequence shown here is derived from an EMBL/GenBank/DDBJ whole genome shotgun (WGS) entry which is preliminary data.</text>
</comment>
<gene>
    <name evidence="2" type="ORF">EA58_15510</name>
</gene>
<evidence type="ECO:0000256" key="1">
    <source>
        <dbReference type="SAM" id="SignalP"/>
    </source>
</evidence>
<protein>
    <recommendedName>
        <fullName evidence="4">DUF1223 domain-containing protein</fullName>
    </recommendedName>
</protein>
<keyword evidence="1" id="KW-0732">Signal</keyword>
<name>A0A066RNW5_9GAMM</name>